<dbReference type="AlphaFoldDB" id="A0A0B8P420"/>
<dbReference type="InterPro" id="IPR005227">
    <property type="entry name" value="YqgF"/>
</dbReference>
<name>A0A0B8P420_9VIBR</name>
<dbReference type="Pfam" id="PF03652">
    <property type="entry name" value="RuvX"/>
    <property type="match status" value="1"/>
</dbReference>
<dbReference type="InterPro" id="IPR012337">
    <property type="entry name" value="RNaseH-like_sf"/>
</dbReference>
<protein>
    <submittedName>
        <fullName evidence="1">Holliday junction resolvase yggF</fullName>
    </submittedName>
</protein>
<dbReference type="NCBIfam" id="TIGR00250">
    <property type="entry name" value="RNAse_H_YqgF"/>
    <property type="match status" value="1"/>
</dbReference>
<dbReference type="Proteomes" id="UP000031671">
    <property type="component" value="Unassembled WGS sequence"/>
</dbReference>
<keyword evidence="2" id="KW-1185">Reference proteome</keyword>
<reference evidence="1 2" key="1">
    <citation type="submission" date="2015-01" db="EMBL/GenBank/DDBJ databases">
        <title>Vibrio sp. C1 JCM 19231 whole genome shotgun sequence.</title>
        <authorList>
            <person name="Sawabe T."/>
            <person name="Meirelles P."/>
            <person name="Feng G."/>
            <person name="Sayaka M."/>
            <person name="Hattori M."/>
            <person name="Ohkuma M."/>
        </authorList>
    </citation>
    <scope>NUCLEOTIDE SEQUENCE [LARGE SCALE GENOMIC DNA]</scope>
    <source>
        <strain evidence="2">JCM 19231</strain>
    </source>
</reference>
<dbReference type="EMBL" id="BBRZ01000072">
    <property type="protein sequence ID" value="GAM58038.1"/>
    <property type="molecule type" value="Genomic_DNA"/>
</dbReference>
<dbReference type="InterPro" id="IPR037027">
    <property type="entry name" value="YqgF/RNaseH-like_dom_sf"/>
</dbReference>
<evidence type="ECO:0000313" key="1">
    <source>
        <dbReference type="EMBL" id="GAM58038.1"/>
    </source>
</evidence>
<accession>A0A0B8P420</accession>
<organism evidence="1 2">
    <name type="scientific">Vibrio ishigakensis</name>
    <dbReference type="NCBI Taxonomy" id="1481914"/>
    <lineage>
        <taxon>Bacteria</taxon>
        <taxon>Pseudomonadati</taxon>
        <taxon>Pseudomonadota</taxon>
        <taxon>Gammaproteobacteria</taxon>
        <taxon>Vibrionales</taxon>
        <taxon>Vibrionaceae</taxon>
        <taxon>Vibrio</taxon>
    </lineage>
</organism>
<dbReference type="GO" id="GO:0006364">
    <property type="term" value="P:rRNA processing"/>
    <property type="evidence" value="ECO:0007669"/>
    <property type="project" value="InterPro"/>
</dbReference>
<reference evidence="1 2" key="2">
    <citation type="submission" date="2015-01" db="EMBL/GenBank/DDBJ databases">
        <authorList>
            <consortium name="NBRP consortium"/>
            <person name="Sawabe T."/>
            <person name="Meirelles P."/>
            <person name="Feng G."/>
            <person name="Sayaka M."/>
            <person name="Hattori M."/>
            <person name="Ohkuma M."/>
        </authorList>
    </citation>
    <scope>NUCLEOTIDE SEQUENCE [LARGE SCALE GENOMIC DNA]</scope>
    <source>
        <strain evidence="2">JCM 19231</strain>
    </source>
</reference>
<sequence length="66" mass="7475">MVVVGLPTDLHGKELATITPRAKKFANRLHGMFGVQVELHDERLSTQKRAPSSFLWVATRPYLRAM</sequence>
<proteinExistence type="predicted"/>
<dbReference type="Gene3D" id="3.30.420.140">
    <property type="entry name" value="YqgF/RNase H-like domain"/>
    <property type="match status" value="1"/>
</dbReference>
<gene>
    <name evidence="1" type="ORF">JCM19231_338</name>
</gene>
<evidence type="ECO:0000313" key="2">
    <source>
        <dbReference type="Proteomes" id="UP000031671"/>
    </source>
</evidence>
<dbReference type="SUPFAM" id="SSF53098">
    <property type="entry name" value="Ribonuclease H-like"/>
    <property type="match status" value="1"/>
</dbReference>
<comment type="caution">
    <text evidence="1">The sequence shown here is derived from an EMBL/GenBank/DDBJ whole genome shotgun (WGS) entry which is preliminary data.</text>
</comment>